<sequence length="114" mass="13786">MEESRLEKMEDMLATLITMVGNMNNRLENLITEQSKTNEKLYYMEKSFSKKFDKIDERFDQTDERNDKLQADQKSMRREIMEKLIVIQADQDHTWEKTVRNEREIAKLKIHLQS</sequence>
<keyword evidence="2" id="KW-1185">Reference proteome</keyword>
<protein>
    <submittedName>
        <fullName evidence="1">Uncharacterized protein</fullName>
    </submittedName>
</protein>
<dbReference type="OrthoDB" id="2679795at2"/>
<accession>A0A5B8Z0U5</accession>
<reference evidence="2" key="1">
    <citation type="submission" date="2019-08" db="EMBL/GenBank/DDBJ databases">
        <authorList>
            <person name="Zheng X."/>
        </authorList>
    </citation>
    <scope>NUCLEOTIDE SEQUENCE [LARGE SCALE GENOMIC DNA]</scope>
    <source>
        <strain evidence="2">FJAT-25496</strain>
    </source>
</reference>
<gene>
    <name evidence="1" type="ORF">FSZ17_04145</name>
</gene>
<dbReference type="KEGG" id="bda:FSZ17_04145"/>
<organism evidence="1 2">
    <name type="scientific">Cytobacillus dafuensis</name>
    <name type="common">Bacillus dafuensis</name>
    <dbReference type="NCBI Taxonomy" id="1742359"/>
    <lineage>
        <taxon>Bacteria</taxon>
        <taxon>Bacillati</taxon>
        <taxon>Bacillota</taxon>
        <taxon>Bacilli</taxon>
        <taxon>Bacillales</taxon>
        <taxon>Bacillaceae</taxon>
        <taxon>Cytobacillus</taxon>
    </lineage>
</organism>
<dbReference type="Proteomes" id="UP000321555">
    <property type="component" value="Chromosome"/>
</dbReference>
<dbReference type="AlphaFoldDB" id="A0A5B8Z0U5"/>
<name>A0A5B8Z0U5_CYTDA</name>
<dbReference type="STRING" id="1742359.GCA_001439625_04565"/>
<dbReference type="EMBL" id="CP042593">
    <property type="protein sequence ID" value="QED46528.1"/>
    <property type="molecule type" value="Genomic_DNA"/>
</dbReference>
<dbReference type="RefSeq" id="WP_057775811.1">
    <property type="nucleotide sequence ID" value="NZ_CP042593.1"/>
</dbReference>
<evidence type="ECO:0000313" key="2">
    <source>
        <dbReference type="Proteomes" id="UP000321555"/>
    </source>
</evidence>
<proteinExistence type="predicted"/>
<evidence type="ECO:0000313" key="1">
    <source>
        <dbReference type="EMBL" id="QED46528.1"/>
    </source>
</evidence>